<dbReference type="KEGG" id="aplc:110986287"/>
<comment type="subcellular location">
    <subcellularLocation>
        <location evidence="1">Nucleus</location>
    </subcellularLocation>
</comment>
<sequence length="1221" mass="137865">MAAAEKLHVDAKVVESKFQKHPERQSKQDKQLLETFWDLAATLDGKRVGAAGRLIDIVSRRQADHQRDGTASMTATPEALCEEVQYTLKRLIRGLASPRKGARQGYAMALAQLLEHIEQITLGDVFKLIKEHLETKGLKSEEKQCLFGKAFAYLSIIQSGKLQKEDGRFSAEVIRQLQNLCVQKGFLEDICFRAVIDLISRSKLVAFEEDIWPTLQRELRQGWGSCNPYTLAMLAACKRTFPSIVDKKFMQKHWEHADLLDASNLPYIARIIANSTTTSHPHPHAVCDILLSWVLEKREKLPIFWNKVVDGHLCTSTQDECVFLAFRLLEAVLPACSTAEIPRVLSKNLLRSFISSLANRQAGLYAAANKLSSSLASLVKNMEDSATQLAIVKGLLLSPGHFNFDEITKSRTVYSIISNFNSDAVRLYLRWLKELFNTGSVNAGSNEPRDVDSGRHWVSMQVLSLVRNPHLQKDTDWLSDCFQFLFLHAFFRVWKATKDIPNCGRVLDVPVGESLRQQMAQHFYSALGVVCNLSTRAPVEPEGTSAESGELWVYVIVTYAQALLNSPDVNRAITFSDEAQGAWAEMLSVVDKLRKKSKLAKSPSAGPAFQLLFLHVGLQMFSETQQAVDILQDLHGCYERAVSRRRSLKKKTEDEPEWVEVVTEILLSLLSKPSHLLRTVVDGVFKMICPHMTPEALQLLLDILDPTKEVEDGNMEITESDYEEDAEMEEGSDDDDDDDDGEEQEKNDKVMESTPVSKKKRLSNGHGNHTNKKQKPSSEDSHNESENSEDSESGDENNEDDEDDDVDEFFRNDVKTALGDAAADEDDSDDDDVASNFDDDTMMRLDTALSSLFKAKMADRRKGKKETNTVLLHFKLRVLDLLDIFIKRQQSNPLILELVLPLLVVAQTASVHKDQHVLSEKAVSIFHNKLCRVRKYPHNLTEQRELLHDTIEAILQIAKKATSVMTVSLSSTGCLFLIRVLRGNVEMTDLSPVKTRHQRAEEKKASSVTQENVPQSNMLDVERISKLYCSALEDFMTHRSTNLHSLLFSELIERFPNLAWHFAEDLVQYISTGCQLYRKTQACRLLALLMSSRPVQGDSGRWSNTSERLLKDGLEVLQSMLDGEQVIKPKFLLQLLILLREFANACHCVNKLPNFSKMESRLEELQKKVEVSRSGELTSAVRSVLKAFSNRPADTRGSGKRNKRKKHKRNKKSKRSKPVDS</sequence>
<accession>A0A8B7ZFU3</accession>
<reference evidence="6" key="1">
    <citation type="submission" date="2025-08" db="UniProtKB">
        <authorList>
            <consortium name="RefSeq"/>
        </authorList>
    </citation>
    <scope>IDENTIFICATION</scope>
</reference>
<feature type="region of interest" description="Disordered" evidence="4">
    <location>
        <begin position="1187"/>
        <end position="1221"/>
    </location>
</feature>
<dbReference type="SUPFAM" id="SSF48371">
    <property type="entry name" value="ARM repeat"/>
    <property type="match status" value="1"/>
</dbReference>
<dbReference type="RefSeq" id="XP_022103735.1">
    <property type="nucleotide sequence ID" value="XM_022248043.1"/>
</dbReference>
<feature type="compositionally biased region" description="Basic residues" evidence="4">
    <location>
        <begin position="1198"/>
        <end position="1221"/>
    </location>
</feature>
<dbReference type="GO" id="GO:0043565">
    <property type="term" value="F:sequence-specific DNA binding"/>
    <property type="evidence" value="ECO:0007669"/>
    <property type="project" value="TreeGrafter"/>
</dbReference>
<name>A0A8B7ZFU3_ACAPL</name>
<feature type="compositionally biased region" description="Acidic residues" evidence="4">
    <location>
        <begin position="712"/>
        <end position="743"/>
    </location>
</feature>
<dbReference type="InterPro" id="IPR016024">
    <property type="entry name" value="ARM-type_fold"/>
</dbReference>
<feature type="compositionally biased region" description="Basic and acidic residues" evidence="4">
    <location>
        <begin position="776"/>
        <end position="785"/>
    </location>
</feature>
<evidence type="ECO:0000313" key="6">
    <source>
        <dbReference type="RefSeq" id="XP_022103735.1"/>
    </source>
</evidence>
<feature type="compositionally biased region" description="Basic residues" evidence="4">
    <location>
        <begin position="757"/>
        <end position="775"/>
    </location>
</feature>
<keyword evidence="3" id="KW-0539">Nucleus</keyword>
<dbReference type="Proteomes" id="UP000694845">
    <property type="component" value="Unplaced"/>
</dbReference>
<organism evidence="5 6">
    <name type="scientific">Acanthaster planci</name>
    <name type="common">Crown-of-thorns starfish</name>
    <dbReference type="NCBI Taxonomy" id="133434"/>
    <lineage>
        <taxon>Eukaryota</taxon>
        <taxon>Metazoa</taxon>
        <taxon>Echinodermata</taxon>
        <taxon>Eleutherozoa</taxon>
        <taxon>Asterozoa</taxon>
        <taxon>Asteroidea</taxon>
        <taxon>Valvatacea</taxon>
        <taxon>Valvatida</taxon>
        <taxon>Acanthasteridae</taxon>
        <taxon>Acanthaster</taxon>
    </lineage>
</organism>
<protein>
    <submittedName>
        <fullName evidence="6">Myb-binding protein 1A-like protein isoform X1</fullName>
    </submittedName>
</protein>
<comment type="similarity">
    <text evidence="2">Belongs to the MYBBP1A family.</text>
</comment>
<dbReference type="CTD" id="10514"/>
<evidence type="ECO:0000313" key="5">
    <source>
        <dbReference type="Proteomes" id="UP000694845"/>
    </source>
</evidence>
<feature type="compositionally biased region" description="Acidic residues" evidence="4">
    <location>
        <begin position="822"/>
        <end position="838"/>
    </location>
</feature>
<evidence type="ECO:0000256" key="2">
    <source>
        <dbReference type="ARBA" id="ARBA00006809"/>
    </source>
</evidence>
<evidence type="ECO:0000256" key="4">
    <source>
        <dbReference type="SAM" id="MobiDB-lite"/>
    </source>
</evidence>
<evidence type="ECO:0000256" key="3">
    <source>
        <dbReference type="ARBA" id="ARBA00023242"/>
    </source>
</evidence>
<dbReference type="GeneID" id="110986287"/>
<feature type="compositionally biased region" description="Acidic residues" evidence="4">
    <location>
        <begin position="786"/>
        <end position="805"/>
    </location>
</feature>
<dbReference type="InterPro" id="IPR007015">
    <property type="entry name" value="DNA_pol_V/MYBBP1A"/>
</dbReference>
<dbReference type="PANTHER" id="PTHR13213">
    <property type="entry name" value="MYB-BINDING PROTEIN 1A FAMILY MEMBER"/>
    <property type="match status" value="1"/>
</dbReference>
<evidence type="ECO:0000256" key="1">
    <source>
        <dbReference type="ARBA" id="ARBA00004123"/>
    </source>
</evidence>
<dbReference type="GO" id="GO:0005730">
    <property type="term" value="C:nucleolus"/>
    <property type="evidence" value="ECO:0007669"/>
    <property type="project" value="InterPro"/>
</dbReference>
<dbReference type="GO" id="GO:0003714">
    <property type="term" value="F:transcription corepressor activity"/>
    <property type="evidence" value="ECO:0007669"/>
    <property type="project" value="TreeGrafter"/>
</dbReference>
<feature type="region of interest" description="Disordered" evidence="4">
    <location>
        <begin position="710"/>
        <end position="805"/>
    </location>
</feature>
<proteinExistence type="inferred from homology"/>
<feature type="region of interest" description="Disordered" evidence="4">
    <location>
        <begin position="819"/>
        <end position="838"/>
    </location>
</feature>
<dbReference type="AlphaFoldDB" id="A0A8B7ZFU3"/>
<dbReference type="PANTHER" id="PTHR13213:SF2">
    <property type="entry name" value="MYB-BINDING PROTEIN 1A"/>
    <property type="match status" value="1"/>
</dbReference>
<keyword evidence="5" id="KW-1185">Reference proteome</keyword>
<gene>
    <name evidence="6" type="primary">LOC110986287</name>
</gene>
<dbReference type="OrthoDB" id="342531at2759"/>
<dbReference type="GO" id="GO:0003723">
    <property type="term" value="F:RNA binding"/>
    <property type="evidence" value="ECO:0007669"/>
    <property type="project" value="TreeGrafter"/>
</dbReference>
<dbReference type="Pfam" id="PF04931">
    <property type="entry name" value="DNA_pol_phi"/>
    <property type="match status" value="1"/>
</dbReference>